<name>A0A8X7WFB1_BRACI</name>
<dbReference type="Proteomes" id="UP000886595">
    <property type="component" value="Unassembled WGS sequence"/>
</dbReference>
<dbReference type="OrthoDB" id="1093260at2759"/>
<proteinExistence type="predicted"/>
<keyword evidence="3" id="KW-1185">Reference proteome</keyword>
<evidence type="ECO:0000313" key="2">
    <source>
        <dbReference type="EMBL" id="KAG2328684.1"/>
    </source>
</evidence>
<protein>
    <recommendedName>
        <fullName evidence="1">DUF1985 domain-containing protein</fullName>
    </recommendedName>
</protein>
<evidence type="ECO:0000259" key="1">
    <source>
        <dbReference type="Pfam" id="PF09331"/>
    </source>
</evidence>
<feature type="domain" description="DUF1985" evidence="1">
    <location>
        <begin position="41"/>
        <end position="78"/>
    </location>
</feature>
<sequence>MVIPYQTDRLHRYWLTWVAKDANAVKMLSADRLVHYMLGLQLNIKKKHELWSRAPQPVRFSLLEFENLTGLNCEYIENLERPNCVVTSELASFGRSWELISAGPSTGR</sequence>
<evidence type="ECO:0000313" key="3">
    <source>
        <dbReference type="Proteomes" id="UP000886595"/>
    </source>
</evidence>
<accession>A0A8X7WFB1</accession>
<dbReference type="EMBL" id="JAAMPC010000002">
    <property type="protein sequence ID" value="KAG2328684.1"/>
    <property type="molecule type" value="Genomic_DNA"/>
</dbReference>
<dbReference type="InterPro" id="IPR015410">
    <property type="entry name" value="DUF1985"/>
</dbReference>
<dbReference type="AlphaFoldDB" id="A0A8X7WFB1"/>
<gene>
    <name evidence="2" type="ORF">Bca52824_011412</name>
</gene>
<reference evidence="2 3" key="1">
    <citation type="submission" date="2020-02" db="EMBL/GenBank/DDBJ databases">
        <authorList>
            <person name="Ma Q."/>
            <person name="Huang Y."/>
            <person name="Song X."/>
            <person name="Pei D."/>
        </authorList>
    </citation>
    <scope>NUCLEOTIDE SEQUENCE [LARGE SCALE GENOMIC DNA]</scope>
    <source>
        <strain evidence="2">Sxm20200214</strain>
        <tissue evidence="2">Leaf</tissue>
    </source>
</reference>
<organism evidence="2 3">
    <name type="scientific">Brassica carinata</name>
    <name type="common">Ethiopian mustard</name>
    <name type="synonym">Abyssinian cabbage</name>
    <dbReference type="NCBI Taxonomy" id="52824"/>
    <lineage>
        <taxon>Eukaryota</taxon>
        <taxon>Viridiplantae</taxon>
        <taxon>Streptophyta</taxon>
        <taxon>Embryophyta</taxon>
        <taxon>Tracheophyta</taxon>
        <taxon>Spermatophyta</taxon>
        <taxon>Magnoliopsida</taxon>
        <taxon>eudicotyledons</taxon>
        <taxon>Gunneridae</taxon>
        <taxon>Pentapetalae</taxon>
        <taxon>rosids</taxon>
        <taxon>malvids</taxon>
        <taxon>Brassicales</taxon>
        <taxon>Brassicaceae</taxon>
        <taxon>Brassiceae</taxon>
        <taxon>Brassica</taxon>
    </lineage>
</organism>
<comment type="caution">
    <text evidence="2">The sequence shown here is derived from an EMBL/GenBank/DDBJ whole genome shotgun (WGS) entry which is preliminary data.</text>
</comment>
<dbReference type="Pfam" id="PF09331">
    <property type="entry name" value="DUF1985"/>
    <property type="match status" value="1"/>
</dbReference>